<feature type="compositionally biased region" description="Basic and acidic residues" evidence="6">
    <location>
        <begin position="104"/>
        <end position="116"/>
    </location>
</feature>
<accession>A0A835A9B8</accession>
<dbReference type="GO" id="GO:0000139">
    <property type="term" value="C:Golgi membrane"/>
    <property type="evidence" value="ECO:0007669"/>
    <property type="project" value="UniProtKB-SubCell"/>
</dbReference>
<keyword evidence="10" id="KW-1185">Reference proteome</keyword>
<evidence type="ECO:0000256" key="1">
    <source>
        <dbReference type="ARBA" id="ARBA00004323"/>
    </source>
</evidence>
<dbReference type="AlphaFoldDB" id="A0A835A9B8"/>
<name>A0A835A9B8_9POAL</name>
<comment type="subcellular location">
    <subcellularLocation>
        <location evidence="1">Golgi apparatus membrane</location>
        <topology evidence="1">Single-pass type II membrane protein</topology>
    </subcellularLocation>
</comment>
<dbReference type="GO" id="GO:0016763">
    <property type="term" value="F:pentosyltransferase activity"/>
    <property type="evidence" value="ECO:0007669"/>
    <property type="project" value="UniProtKB-ARBA"/>
</dbReference>
<keyword evidence="4" id="KW-0808">Transferase</keyword>
<dbReference type="EMBL" id="JACEFO010002512">
    <property type="protein sequence ID" value="KAF8657009.1"/>
    <property type="molecule type" value="Genomic_DNA"/>
</dbReference>
<evidence type="ECO:0000256" key="7">
    <source>
        <dbReference type="SAM" id="Phobius"/>
    </source>
</evidence>
<dbReference type="Proteomes" id="UP000636709">
    <property type="component" value="Unassembled WGS sequence"/>
</dbReference>
<proteinExistence type="predicted"/>
<sequence length="569" mass="63016">MGGEAKPWRGLKSWAQRHLNAGFAAGFVLVLVTYLVVSQQFAITAPNAVTTKGSQIADKQKQVIRSAGDSEPKKEREEEWQPKAAAEEERDKKKDTSGAVPTEESPKRDEADAKPFETKRDKVVCNTDGPISDTCDLDGDIRINGSALSVTFVPSSPSERREWKIRPYSRRTMAGVEKVTVTQLESPHDPSAAPPCEVTTADVPAVVFALGGLTGNYWHDFSDVIVPLFAASRRYNGEVLFLVSNIQPWWLGKYEAIIRRLSKHDAIDLDHDTRVQCFKHVAVGLRLHKELSIVPELSPEGHRLTMADFTAFLRETYALPRGAPASLRNFPDRKPRLLLIHRAHYRRFTNVPEIKKAAEAAGFEVTVASPRADVPLAETARMVNSHDVLLGVHGAGLTNAVFLPANGVVIQVVPYGKLERMARTDFGEPVADMGLRYVEYSVGAEESTLLEMLGPDHPVIKDPEAVHRSGWDKVAEYYLGKQDVTIDVKRVASDLRIDRVTTEMACFGHAELILGSQDYPDPDTFISEEAVSIGLIVCTASLDQFLFLYRQAQTRKYPKLTFAATATVQ</sequence>
<keyword evidence="7" id="KW-0812">Transmembrane</keyword>
<evidence type="ECO:0000256" key="3">
    <source>
        <dbReference type="ARBA" id="ARBA00022676"/>
    </source>
</evidence>
<comment type="caution">
    <text evidence="9">The sequence shown here is derived from an EMBL/GenBank/DDBJ whole genome shotgun (WGS) entry which is preliminary data.</text>
</comment>
<organism evidence="9 10">
    <name type="scientific">Digitaria exilis</name>
    <dbReference type="NCBI Taxonomy" id="1010633"/>
    <lineage>
        <taxon>Eukaryota</taxon>
        <taxon>Viridiplantae</taxon>
        <taxon>Streptophyta</taxon>
        <taxon>Embryophyta</taxon>
        <taxon>Tracheophyta</taxon>
        <taxon>Spermatophyta</taxon>
        <taxon>Magnoliopsida</taxon>
        <taxon>Liliopsida</taxon>
        <taxon>Poales</taxon>
        <taxon>Poaceae</taxon>
        <taxon>PACMAD clade</taxon>
        <taxon>Panicoideae</taxon>
        <taxon>Panicodae</taxon>
        <taxon>Paniceae</taxon>
        <taxon>Anthephorinae</taxon>
        <taxon>Digitaria</taxon>
    </lineage>
</organism>
<feature type="region of interest" description="Disordered" evidence="6">
    <location>
        <begin position="52"/>
        <end position="116"/>
    </location>
</feature>
<dbReference type="InterPro" id="IPR049625">
    <property type="entry name" value="Glyco_transf_61_cat"/>
</dbReference>
<reference evidence="9" key="1">
    <citation type="submission" date="2020-07" db="EMBL/GenBank/DDBJ databases">
        <title>Genome sequence and genetic diversity analysis of an under-domesticated orphan crop, white fonio (Digitaria exilis).</title>
        <authorList>
            <person name="Bennetzen J.L."/>
            <person name="Chen S."/>
            <person name="Ma X."/>
            <person name="Wang X."/>
            <person name="Yssel A.E.J."/>
            <person name="Chaluvadi S.R."/>
            <person name="Johnson M."/>
            <person name="Gangashetty P."/>
            <person name="Hamidou F."/>
            <person name="Sanogo M.D."/>
            <person name="Zwaenepoel A."/>
            <person name="Wallace J."/>
            <person name="Van De Peer Y."/>
            <person name="Van Deynze A."/>
        </authorList>
    </citation>
    <scope>NUCLEOTIDE SEQUENCE</scope>
    <source>
        <tissue evidence="9">Leaves</tissue>
    </source>
</reference>
<keyword evidence="5" id="KW-0325">Glycoprotein</keyword>
<dbReference type="PANTHER" id="PTHR20961">
    <property type="entry name" value="GLYCOSYLTRANSFERASE"/>
    <property type="match status" value="1"/>
</dbReference>
<dbReference type="OrthoDB" id="529273at2759"/>
<evidence type="ECO:0000256" key="6">
    <source>
        <dbReference type="SAM" id="MobiDB-lite"/>
    </source>
</evidence>
<comment type="pathway">
    <text evidence="2">Glycan metabolism.</text>
</comment>
<evidence type="ECO:0000313" key="9">
    <source>
        <dbReference type="EMBL" id="KAF8657009.1"/>
    </source>
</evidence>
<protein>
    <recommendedName>
        <fullName evidence="8">Glycosyltransferase 61 catalytic domain-containing protein</fullName>
    </recommendedName>
</protein>
<dbReference type="InterPro" id="IPR007657">
    <property type="entry name" value="Glycosyltransferase_61"/>
</dbReference>
<evidence type="ECO:0000259" key="8">
    <source>
        <dbReference type="Pfam" id="PF04577"/>
    </source>
</evidence>
<keyword evidence="7" id="KW-1133">Transmembrane helix</keyword>
<evidence type="ECO:0000256" key="5">
    <source>
        <dbReference type="ARBA" id="ARBA00023180"/>
    </source>
</evidence>
<gene>
    <name evidence="9" type="ORF">HU200_060343</name>
</gene>
<feature type="domain" description="Glycosyltransferase 61 catalytic" evidence="8">
    <location>
        <begin position="217"/>
        <end position="410"/>
    </location>
</feature>
<evidence type="ECO:0000256" key="2">
    <source>
        <dbReference type="ARBA" id="ARBA00004881"/>
    </source>
</evidence>
<evidence type="ECO:0000256" key="4">
    <source>
        <dbReference type="ARBA" id="ARBA00022679"/>
    </source>
</evidence>
<feature type="compositionally biased region" description="Basic and acidic residues" evidence="6">
    <location>
        <begin position="68"/>
        <end position="96"/>
    </location>
</feature>
<dbReference type="PANTHER" id="PTHR20961:SF13">
    <property type="entry name" value="OS01G0119000 PROTEIN"/>
    <property type="match status" value="1"/>
</dbReference>
<dbReference type="Pfam" id="PF04577">
    <property type="entry name" value="Glyco_transf_61"/>
    <property type="match status" value="1"/>
</dbReference>
<keyword evidence="7" id="KW-0472">Membrane</keyword>
<keyword evidence="3" id="KW-0328">Glycosyltransferase</keyword>
<feature type="transmembrane region" description="Helical" evidence="7">
    <location>
        <begin position="21"/>
        <end position="37"/>
    </location>
</feature>
<evidence type="ECO:0000313" key="10">
    <source>
        <dbReference type="Proteomes" id="UP000636709"/>
    </source>
</evidence>